<evidence type="ECO:0000313" key="3">
    <source>
        <dbReference type="EMBL" id="JAQ02451.1"/>
    </source>
</evidence>
<dbReference type="EMBL" id="GDHC01016178">
    <property type="protein sequence ID" value="JAQ02451.1"/>
    <property type="molecule type" value="Transcribed_RNA"/>
</dbReference>
<sequence>MGNTPPRSGNVNRFLSYVKTEYEKMQSAGNGDAVILKKIENMLIETRKFMKNPKHNKPNVHPLVPSSSSNSACRRRSASKVDKEEGDSGSSHDTKQRNQSKNDDSKVKEIN</sequence>
<protein>
    <submittedName>
        <fullName evidence="2">Endoplasmic reticulum metallopeptidase 1</fullName>
    </submittedName>
</protein>
<accession>A0A0A9YTE3</accession>
<name>A0A0A9YTE3_LYGHE</name>
<proteinExistence type="predicted"/>
<reference evidence="2" key="1">
    <citation type="journal article" date="2014" name="PLoS ONE">
        <title>Transcriptome-Based Identification of ABC Transporters in the Western Tarnished Plant Bug Lygus hesperus.</title>
        <authorList>
            <person name="Hull J.J."/>
            <person name="Chaney K."/>
            <person name="Geib S.M."/>
            <person name="Fabrick J.A."/>
            <person name="Brent C.S."/>
            <person name="Walsh D."/>
            <person name="Lavine L.C."/>
        </authorList>
    </citation>
    <scope>NUCLEOTIDE SEQUENCE</scope>
</reference>
<feature type="region of interest" description="Disordered" evidence="1">
    <location>
        <begin position="48"/>
        <end position="111"/>
    </location>
</feature>
<reference evidence="2" key="2">
    <citation type="submission" date="2014-07" db="EMBL/GenBank/DDBJ databases">
        <authorList>
            <person name="Hull J."/>
        </authorList>
    </citation>
    <scope>NUCLEOTIDE SEQUENCE</scope>
</reference>
<gene>
    <name evidence="2" type="primary">Ermp1_3</name>
    <name evidence="2" type="ORF">CM83_14998</name>
    <name evidence="3" type="ORF">g.93498</name>
</gene>
<organism evidence="2">
    <name type="scientific">Lygus hesperus</name>
    <name type="common">Western plant bug</name>
    <dbReference type="NCBI Taxonomy" id="30085"/>
    <lineage>
        <taxon>Eukaryota</taxon>
        <taxon>Metazoa</taxon>
        <taxon>Ecdysozoa</taxon>
        <taxon>Arthropoda</taxon>
        <taxon>Hexapoda</taxon>
        <taxon>Insecta</taxon>
        <taxon>Pterygota</taxon>
        <taxon>Neoptera</taxon>
        <taxon>Paraneoptera</taxon>
        <taxon>Hemiptera</taxon>
        <taxon>Heteroptera</taxon>
        <taxon>Panheteroptera</taxon>
        <taxon>Cimicomorpha</taxon>
        <taxon>Miridae</taxon>
        <taxon>Mirini</taxon>
        <taxon>Lygus</taxon>
    </lineage>
</organism>
<dbReference type="AlphaFoldDB" id="A0A0A9YTE3"/>
<feature type="compositionally biased region" description="Basic and acidic residues" evidence="1">
    <location>
        <begin position="90"/>
        <end position="111"/>
    </location>
</feature>
<reference evidence="3" key="3">
    <citation type="journal article" date="2016" name="Gigascience">
        <title>De novo construction of an expanded transcriptome assembly for the western tarnished plant bug, Lygus hesperus.</title>
        <authorList>
            <person name="Tassone E.E."/>
            <person name="Geib S.M."/>
            <person name="Hall B."/>
            <person name="Fabrick J.A."/>
            <person name="Brent C.S."/>
            <person name="Hull J.J."/>
        </authorList>
    </citation>
    <scope>NUCLEOTIDE SEQUENCE</scope>
</reference>
<dbReference type="EMBL" id="GBHO01007307">
    <property type="protein sequence ID" value="JAG36297.1"/>
    <property type="molecule type" value="Transcribed_RNA"/>
</dbReference>
<feature type="compositionally biased region" description="Basic residues" evidence="1">
    <location>
        <begin position="49"/>
        <end position="58"/>
    </location>
</feature>
<evidence type="ECO:0000313" key="2">
    <source>
        <dbReference type="EMBL" id="JAG36297.1"/>
    </source>
</evidence>
<evidence type="ECO:0000256" key="1">
    <source>
        <dbReference type="SAM" id="MobiDB-lite"/>
    </source>
</evidence>